<organism evidence="2 3">
    <name type="scientific">Caligus rogercresseyi</name>
    <name type="common">Sea louse</name>
    <dbReference type="NCBI Taxonomy" id="217165"/>
    <lineage>
        <taxon>Eukaryota</taxon>
        <taxon>Metazoa</taxon>
        <taxon>Ecdysozoa</taxon>
        <taxon>Arthropoda</taxon>
        <taxon>Crustacea</taxon>
        <taxon>Multicrustacea</taxon>
        <taxon>Hexanauplia</taxon>
        <taxon>Copepoda</taxon>
        <taxon>Siphonostomatoida</taxon>
        <taxon>Caligidae</taxon>
        <taxon>Caligus</taxon>
    </lineage>
</organism>
<evidence type="ECO:0000313" key="3">
    <source>
        <dbReference type="Proteomes" id="UP000595437"/>
    </source>
</evidence>
<evidence type="ECO:0000313" key="2">
    <source>
        <dbReference type="EMBL" id="QQP37449.1"/>
    </source>
</evidence>
<feature type="region of interest" description="Disordered" evidence="1">
    <location>
        <begin position="1"/>
        <end position="36"/>
    </location>
</feature>
<gene>
    <name evidence="2" type="ORF">FKW44_017717</name>
</gene>
<protein>
    <submittedName>
        <fullName evidence="2">Uncharacterized protein</fullName>
    </submittedName>
</protein>
<accession>A0A7T8JWW3</accession>
<sequence>MENNGGGYRSDVSVDDSDKDPDFVLQDADDESDSRLVIDSTLSSPDSSLYHRSHCYLGNRGNPIAFVCAHFLHERAA</sequence>
<name>A0A7T8JWW3_CALRO</name>
<keyword evidence="3" id="KW-1185">Reference proteome</keyword>
<reference evidence="3" key="1">
    <citation type="submission" date="2021-01" db="EMBL/GenBank/DDBJ databases">
        <title>Caligus Genome Assembly.</title>
        <authorList>
            <person name="Gallardo-Escarate C."/>
        </authorList>
    </citation>
    <scope>NUCLEOTIDE SEQUENCE [LARGE SCALE GENOMIC DNA]</scope>
</reference>
<dbReference type="Proteomes" id="UP000595437">
    <property type="component" value="Chromosome 12"/>
</dbReference>
<dbReference type="EMBL" id="CP045901">
    <property type="protein sequence ID" value="QQP37449.1"/>
    <property type="molecule type" value="Genomic_DNA"/>
</dbReference>
<proteinExistence type="predicted"/>
<evidence type="ECO:0000256" key="1">
    <source>
        <dbReference type="SAM" id="MobiDB-lite"/>
    </source>
</evidence>
<dbReference type="AlphaFoldDB" id="A0A7T8JWW3"/>